<proteinExistence type="predicted"/>
<evidence type="ECO:0000256" key="4">
    <source>
        <dbReference type="ARBA" id="ARBA00022679"/>
    </source>
</evidence>
<evidence type="ECO:0000256" key="3">
    <source>
        <dbReference type="ARBA" id="ARBA00022519"/>
    </source>
</evidence>
<dbReference type="InterPro" id="IPR004960">
    <property type="entry name" value="LipA_acyltrans"/>
</dbReference>
<dbReference type="PANTHER" id="PTHR30606:SF10">
    <property type="entry name" value="PHOSPHATIDYLINOSITOL MANNOSIDE ACYLTRANSFERASE"/>
    <property type="match status" value="1"/>
</dbReference>
<keyword evidence="3" id="KW-0997">Cell inner membrane</keyword>
<reference evidence="8" key="1">
    <citation type="submission" date="2016-10" db="EMBL/GenBank/DDBJ databases">
        <authorList>
            <person name="Varghese N."/>
            <person name="Submissions S."/>
        </authorList>
    </citation>
    <scope>NUCLEOTIDE SEQUENCE [LARGE SCALE GENOMIC DNA]</scope>
    <source>
        <strain evidence="8">DSM 44675</strain>
    </source>
</reference>
<evidence type="ECO:0000313" key="8">
    <source>
        <dbReference type="Proteomes" id="UP000198677"/>
    </source>
</evidence>
<name>A0A1H7QH87_9NOCA</name>
<dbReference type="NCBIfam" id="NF005919">
    <property type="entry name" value="PRK07920.1"/>
    <property type="match status" value="1"/>
</dbReference>
<accession>A0A1H7QH87</accession>
<evidence type="ECO:0000256" key="2">
    <source>
        <dbReference type="ARBA" id="ARBA00022475"/>
    </source>
</evidence>
<keyword evidence="5" id="KW-0472">Membrane</keyword>
<dbReference type="CDD" id="cd07984">
    <property type="entry name" value="LPLAT_LABLAT-like"/>
    <property type="match status" value="1"/>
</dbReference>
<evidence type="ECO:0000256" key="5">
    <source>
        <dbReference type="ARBA" id="ARBA00023136"/>
    </source>
</evidence>
<protein>
    <submittedName>
        <fullName evidence="7">KDO2-lipid IV(A) lauroyltransferase</fullName>
    </submittedName>
</protein>
<dbReference type="GO" id="GO:0016746">
    <property type="term" value="F:acyltransferase activity"/>
    <property type="evidence" value="ECO:0007669"/>
    <property type="project" value="UniProtKB-KW"/>
</dbReference>
<dbReference type="OrthoDB" id="9803456at2"/>
<dbReference type="GO" id="GO:0005886">
    <property type="term" value="C:plasma membrane"/>
    <property type="evidence" value="ECO:0007669"/>
    <property type="project" value="UniProtKB-SubCell"/>
</dbReference>
<keyword evidence="4 7" id="KW-0808">Transferase</keyword>
<evidence type="ECO:0000256" key="6">
    <source>
        <dbReference type="ARBA" id="ARBA00023315"/>
    </source>
</evidence>
<dbReference type="Proteomes" id="UP000198677">
    <property type="component" value="Unassembled WGS sequence"/>
</dbReference>
<keyword evidence="2" id="KW-1003">Cell membrane</keyword>
<dbReference type="GO" id="GO:0009247">
    <property type="term" value="P:glycolipid biosynthetic process"/>
    <property type="evidence" value="ECO:0007669"/>
    <property type="project" value="UniProtKB-ARBA"/>
</dbReference>
<evidence type="ECO:0000313" key="7">
    <source>
        <dbReference type="EMBL" id="SEL47014.1"/>
    </source>
</evidence>
<dbReference type="Pfam" id="PF03279">
    <property type="entry name" value="Lip_A_acyltrans"/>
    <property type="match status" value="1"/>
</dbReference>
<comment type="subcellular location">
    <subcellularLocation>
        <location evidence="1">Cell inner membrane</location>
    </subcellularLocation>
</comment>
<dbReference type="RefSeq" id="WP_072751289.1">
    <property type="nucleotide sequence ID" value="NZ_FOAW01000009.1"/>
</dbReference>
<dbReference type="PANTHER" id="PTHR30606">
    <property type="entry name" value="LIPID A BIOSYNTHESIS LAUROYL ACYLTRANSFERASE"/>
    <property type="match status" value="1"/>
</dbReference>
<evidence type="ECO:0000256" key="1">
    <source>
        <dbReference type="ARBA" id="ARBA00004533"/>
    </source>
</evidence>
<keyword evidence="6" id="KW-0012">Acyltransferase</keyword>
<dbReference type="EMBL" id="FOAW01000009">
    <property type="protein sequence ID" value="SEL47014.1"/>
    <property type="molecule type" value="Genomic_DNA"/>
</dbReference>
<dbReference type="AlphaFoldDB" id="A0A1H7QH87"/>
<gene>
    <name evidence="7" type="ORF">SAMN05444583_109160</name>
</gene>
<sequence>MSWTERASDLGYAAGWRLVRALPEGVARSLFNRGADHAARRGGGPDQLRRNLARVLGVPAAEVPDELIRDSMRSYARYWREAFRLPSMDHAELAKRLNAHVYGQEHLDKALADGRGVMLALPHSGNWDMAGVWAVHRFGSVTTVAERLKPESLYQRFLAYREGLGFEIFPLSGGERPPFEQLAERLRQNRVVCLLGERDLAKHGVPVTFFGEPTRMPAGPAKLAIDTGAALLSVHCYFEGDGWGFQVDPPVDTSGGVAAATQALADRFAANIAAHPADWHMLQPLWLADLSEGRLSRMEAP</sequence>
<keyword evidence="8" id="KW-1185">Reference proteome</keyword>
<organism evidence="7 8">
    <name type="scientific">Rhodococcus maanshanensis</name>
    <dbReference type="NCBI Taxonomy" id="183556"/>
    <lineage>
        <taxon>Bacteria</taxon>
        <taxon>Bacillati</taxon>
        <taxon>Actinomycetota</taxon>
        <taxon>Actinomycetes</taxon>
        <taxon>Mycobacteriales</taxon>
        <taxon>Nocardiaceae</taxon>
        <taxon>Rhodococcus</taxon>
    </lineage>
</organism>